<name>A0A6A5RIM4_9PLEO</name>
<dbReference type="Proteomes" id="UP000800082">
    <property type="component" value="Unassembled WGS sequence"/>
</dbReference>
<protein>
    <submittedName>
        <fullName evidence="2">Uncharacterized protein</fullName>
    </submittedName>
</protein>
<dbReference type="EMBL" id="ML978973">
    <property type="protein sequence ID" value="KAF1927100.1"/>
    <property type="molecule type" value="Genomic_DNA"/>
</dbReference>
<evidence type="ECO:0000256" key="1">
    <source>
        <dbReference type="SAM" id="MobiDB-lite"/>
    </source>
</evidence>
<sequence length="168" mass="18768">MVMSLRSPSRPWFWFANITKPTIICRLVPRISLSHVLHRKQRPQIQQQHTQTHPPVSSQNRPTNRKDTRPSTGPTSYKASYHRNPPHYDTKRNRVHTATLASSPPWRLRGPSAGPTASRMLSSMVDSGNKDLAERFLGCRAGVARSDRPAQVPASCKMEAGGSPGRVQ</sequence>
<keyword evidence="3" id="KW-1185">Reference proteome</keyword>
<evidence type="ECO:0000313" key="3">
    <source>
        <dbReference type="Proteomes" id="UP000800082"/>
    </source>
</evidence>
<accession>A0A6A5RIM4</accession>
<gene>
    <name evidence="2" type="ORF">M421DRAFT_93367</name>
</gene>
<feature type="region of interest" description="Disordered" evidence="1">
    <location>
        <begin position="39"/>
        <end position="117"/>
    </location>
</feature>
<organism evidence="2 3">
    <name type="scientific">Didymella exigua CBS 183.55</name>
    <dbReference type="NCBI Taxonomy" id="1150837"/>
    <lineage>
        <taxon>Eukaryota</taxon>
        <taxon>Fungi</taxon>
        <taxon>Dikarya</taxon>
        <taxon>Ascomycota</taxon>
        <taxon>Pezizomycotina</taxon>
        <taxon>Dothideomycetes</taxon>
        <taxon>Pleosporomycetidae</taxon>
        <taxon>Pleosporales</taxon>
        <taxon>Pleosporineae</taxon>
        <taxon>Didymellaceae</taxon>
        <taxon>Didymella</taxon>
    </lineage>
</organism>
<evidence type="ECO:0000313" key="2">
    <source>
        <dbReference type="EMBL" id="KAF1927100.1"/>
    </source>
</evidence>
<dbReference type="RefSeq" id="XP_033447352.1">
    <property type="nucleotide sequence ID" value="XM_033598110.1"/>
</dbReference>
<dbReference type="AlphaFoldDB" id="A0A6A5RIM4"/>
<feature type="region of interest" description="Disordered" evidence="1">
    <location>
        <begin position="145"/>
        <end position="168"/>
    </location>
</feature>
<proteinExistence type="predicted"/>
<feature type="compositionally biased region" description="Low complexity" evidence="1">
    <location>
        <begin position="43"/>
        <end position="55"/>
    </location>
</feature>
<reference evidence="2" key="1">
    <citation type="journal article" date="2020" name="Stud. Mycol.">
        <title>101 Dothideomycetes genomes: a test case for predicting lifestyles and emergence of pathogens.</title>
        <authorList>
            <person name="Haridas S."/>
            <person name="Albert R."/>
            <person name="Binder M."/>
            <person name="Bloem J."/>
            <person name="Labutti K."/>
            <person name="Salamov A."/>
            <person name="Andreopoulos B."/>
            <person name="Baker S."/>
            <person name="Barry K."/>
            <person name="Bills G."/>
            <person name="Bluhm B."/>
            <person name="Cannon C."/>
            <person name="Castanera R."/>
            <person name="Culley D."/>
            <person name="Daum C."/>
            <person name="Ezra D."/>
            <person name="Gonzalez J."/>
            <person name="Henrissat B."/>
            <person name="Kuo A."/>
            <person name="Liang C."/>
            <person name="Lipzen A."/>
            <person name="Lutzoni F."/>
            <person name="Magnuson J."/>
            <person name="Mondo S."/>
            <person name="Nolan M."/>
            <person name="Ohm R."/>
            <person name="Pangilinan J."/>
            <person name="Park H.-J."/>
            <person name="Ramirez L."/>
            <person name="Alfaro M."/>
            <person name="Sun H."/>
            <person name="Tritt A."/>
            <person name="Yoshinaga Y."/>
            <person name="Zwiers L.-H."/>
            <person name="Turgeon B."/>
            <person name="Goodwin S."/>
            <person name="Spatafora J."/>
            <person name="Crous P."/>
            <person name="Grigoriev I."/>
        </authorList>
    </citation>
    <scope>NUCLEOTIDE SEQUENCE</scope>
    <source>
        <strain evidence="2">CBS 183.55</strain>
    </source>
</reference>
<dbReference type="GeneID" id="54355777"/>